<dbReference type="CDD" id="cd06464">
    <property type="entry name" value="ACD_sHsps-like"/>
    <property type="match status" value="1"/>
</dbReference>
<dbReference type="InterPro" id="IPR031107">
    <property type="entry name" value="Small_HSP"/>
</dbReference>
<comment type="similarity">
    <text evidence="1 2">Belongs to the small heat shock protein (HSP20) family.</text>
</comment>
<dbReference type="InterPro" id="IPR008978">
    <property type="entry name" value="HSP20-like_chaperone"/>
</dbReference>
<reference evidence="4 5" key="1">
    <citation type="submission" date="2019-01" db="EMBL/GenBank/DDBJ databases">
        <title>Ktedonosporobacter rubrisoli SCAWS-G2.</title>
        <authorList>
            <person name="Huang Y."/>
            <person name="Yan B."/>
        </authorList>
    </citation>
    <scope>NUCLEOTIDE SEQUENCE [LARGE SCALE GENOMIC DNA]</scope>
    <source>
        <strain evidence="4 5">SCAWS-G2</strain>
    </source>
</reference>
<dbReference type="PANTHER" id="PTHR11527">
    <property type="entry name" value="HEAT-SHOCK PROTEIN 20 FAMILY MEMBER"/>
    <property type="match status" value="1"/>
</dbReference>
<keyword evidence="5" id="KW-1185">Reference proteome</keyword>
<dbReference type="InterPro" id="IPR002068">
    <property type="entry name" value="A-crystallin/Hsp20_dom"/>
</dbReference>
<dbReference type="EMBL" id="CP035758">
    <property type="protein sequence ID" value="QBD79597.1"/>
    <property type="molecule type" value="Genomic_DNA"/>
</dbReference>
<protein>
    <submittedName>
        <fullName evidence="4">Hsp20/alpha crystallin family protein</fullName>
    </submittedName>
</protein>
<evidence type="ECO:0000313" key="5">
    <source>
        <dbReference type="Proteomes" id="UP000290365"/>
    </source>
</evidence>
<dbReference type="Pfam" id="PF00011">
    <property type="entry name" value="HSP20"/>
    <property type="match status" value="1"/>
</dbReference>
<feature type="domain" description="SHSP" evidence="3">
    <location>
        <begin position="40"/>
        <end position="154"/>
    </location>
</feature>
<dbReference type="OrthoDB" id="162940at2"/>
<dbReference type="PROSITE" id="PS01031">
    <property type="entry name" value="SHSP"/>
    <property type="match status" value="1"/>
</dbReference>
<evidence type="ECO:0000313" key="4">
    <source>
        <dbReference type="EMBL" id="QBD79597.1"/>
    </source>
</evidence>
<gene>
    <name evidence="4" type="ORF">EPA93_27920</name>
</gene>
<dbReference type="KEGG" id="kbs:EPA93_27920"/>
<name>A0A4P6JVB9_KTERU</name>
<dbReference type="Proteomes" id="UP000290365">
    <property type="component" value="Chromosome"/>
</dbReference>
<dbReference type="Gene3D" id="2.60.40.790">
    <property type="match status" value="1"/>
</dbReference>
<organism evidence="4 5">
    <name type="scientific">Ktedonosporobacter rubrisoli</name>
    <dbReference type="NCBI Taxonomy" id="2509675"/>
    <lineage>
        <taxon>Bacteria</taxon>
        <taxon>Bacillati</taxon>
        <taxon>Chloroflexota</taxon>
        <taxon>Ktedonobacteria</taxon>
        <taxon>Ktedonobacterales</taxon>
        <taxon>Ktedonosporobacteraceae</taxon>
        <taxon>Ktedonosporobacter</taxon>
    </lineage>
</organism>
<dbReference type="RefSeq" id="WP_129890663.1">
    <property type="nucleotide sequence ID" value="NZ_CP035758.1"/>
</dbReference>
<evidence type="ECO:0000256" key="1">
    <source>
        <dbReference type="PROSITE-ProRule" id="PRU00285"/>
    </source>
</evidence>
<dbReference type="SUPFAM" id="SSF49764">
    <property type="entry name" value="HSP20-like chaperones"/>
    <property type="match status" value="1"/>
</dbReference>
<dbReference type="AlphaFoldDB" id="A0A4P6JVB9"/>
<evidence type="ECO:0000256" key="2">
    <source>
        <dbReference type="RuleBase" id="RU003616"/>
    </source>
</evidence>
<proteinExistence type="inferred from homology"/>
<sequence length="158" mass="18734">MRMRYRHVTYRYTDGSQKQLEHHYRQLLQEVLRQSQQSMLHRSATWRPLADILESEQMMTVKVELAGMKEEEIEVTLYEDALVISGERRDDHEGRGNLSYHEAQIRYGPFRVEVFIPYPIEREAVSARYENGFLWVDLPKLPASQPERVRIQTSGPKE</sequence>
<evidence type="ECO:0000259" key="3">
    <source>
        <dbReference type="PROSITE" id="PS01031"/>
    </source>
</evidence>
<accession>A0A4P6JVB9</accession>